<dbReference type="EMBL" id="AP026933">
    <property type="protein sequence ID" value="BDT04069.1"/>
    <property type="molecule type" value="Genomic_DNA"/>
</dbReference>
<dbReference type="Gene3D" id="3.40.50.300">
    <property type="entry name" value="P-loop containing nucleotide triphosphate hydrolases"/>
    <property type="match status" value="1"/>
</dbReference>
<gene>
    <name evidence="2" type="ORF">SHM_17150</name>
</gene>
<protein>
    <recommendedName>
        <fullName evidence="1">AAA domain-containing protein</fullName>
    </recommendedName>
</protein>
<dbReference type="SUPFAM" id="SSF52540">
    <property type="entry name" value="P-loop containing nucleoside triphosphate hydrolases"/>
    <property type="match status" value="1"/>
</dbReference>
<evidence type="ECO:0000259" key="1">
    <source>
        <dbReference type="Pfam" id="PF13614"/>
    </source>
</evidence>
<reference evidence="2 3" key="1">
    <citation type="journal article" date="2022" name="Front. Microbiol.">
        <title>Male-killing mechanisms vary between Spiroplasma species.</title>
        <authorList>
            <person name="Arai H."/>
            <person name="Inoue M."/>
            <person name="Kageyama D."/>
        </authorList>
    </citation>
    <scope>NUCLEOTIDE SEQUENCE [LARGE SCALE GENOMIC DNA]</scope>
    <source>
        <strain evidence="3">sHm</strain>
    </source>
</reference>
<dbReference type="InterPro" id="IPR025669">
    <property type="entry name" value="AAA_dom"/>
</dbReference>
<evidence type="ECO:0000313" key="3">
    <source>
        <dbReference type="Proteomes" id="UP001163387"/>
    </source>
</evidence>
<keyword evidence="3" id="KW-1185">Reference proteome</keyword>
<evidence type="ECO:0000313" key="2">
    <source>
        <dbReference type="EMBL" id="BDT04069.1"/>
    </source>
</evidence>
<dbReference type="InterPro" id="IPR027417">
    <property type="entry name" value="P-loop_NTPase"/>
</dbReference>
<dbReference type="RefSeq" id="WP_281747997.1">
    <property type="nucleotide sequence ID" value="NZ_AP026933.1"/>
</dbReference>
<feature type="domain" description="AAA" evidence="1">
    <location>
        <begin position="4"/>
        <end position="159"/>
    </location>
</feature>
<accession>A0ABN6SY85</accession>
<dbReference type="PANTHER" id="PTHR13696">
    <property type="entry name" value="P-LOOP CONTAINING NUCLEOSIDE TRIPHOSPHATE HYDROLASE"/>
    <property type="match status" value="1"/>
</dbReference>
<dbReference type="CDD" id="cd02042">
    <property type="entry name" value="ParAB_family"/>
    <property type="match status" value="1"/>
</dbReference>
<dbReference type="Proteomes" id="UP001163387">
    <property type="component" value="Chromosome"/>
</dbReference>
<proteinExistence type="predicted"/>
<name>A0ABN6SY85_9MOLU</name>
<dbReference type="PANTHER" id="PTHR13696:SF99">
    <property type="entry name" value="COBYRINIC ACID AC-DIAMIDE SYNTHASE"/>
    <property type="match status" value="1"/>
</dbReference>
<dbReference type="Pfam" id="PF13614">
    <property type="entry name" value="AAA_31"/>
    <property type="match status" value="1"/>
</dbReference>
<organism evidence="2 3">
    <name type="scientific">Spiroplasma ixodetis</name>
    <dbReference type="NCBI Taxonomy" id="2141"/>
    <lineage>
        <taxon>Bacteria</taxon>
        <taxon>Bacillati</taxon>
        <taxon>Mycoplasmatota</taxon>
        <taxon>Mollicutes</taxon>
        <taxon>Entomoplasmatales</taxon>
        <taxon>Spiroplasmataceae</taxon>
        <taxon>Spiroplasma</taxon>
    </lineage>
</organism>
<dbReference type="InterPro" id="IPR050678">
    <property type="entry name" value="DNA_Partitioning_ATPase"/>
</dbReference>
<sequence length="234" mass="27090">MPFQNKKVLLIDLDPQATLTLNFSKPEYNKNKTLKTILTEPTMIFLNQIVQKTKYENINIIVGGENLNKTLSLINLNYPNEKEQLLLAEVIYQNNKEIFDSYDYVLIDYPPTMQELALNFLTLSDLIIVPLTDDGGCYKGLLDLKNTLNMACRILNKDIPPIKILLNNVKNNDVSATIFKWLQDDSLEKLLLKSQIKHSDTFAKNTVKLDTIWTNPTYWRQKQAYEELIAEIIY</sequence>